<dbReference type="SUPFAM" id="SSF53822">
    <property type="entry name" value="Periplasmic binding protein-like I"/>
    <property type="match status" value="1"/>
</dbReference>
<dbReference type="AlphaFoldDB" id="A0A511QZ71"/>
<proteinExistence type="inferred from homology"/>
<dbReference type="EMBL" id="BJXL01000017">
    <property type="protein sequence ID" value="GEM82658.1"/>
    <property type="molecule type" value="Genomic_DNA"/>
</dbReference>
<evidence type="ECO:0000313" key="4">
    <source>
        <dbReference type="EMBL" id="GEM82658.1"/>
    </source>
</evidence>
<dbReference type="CDD" id="cd06359">
    <property type="entry name" value="PBP1_Nba-like"/>
    <property type="match status" value="1"/>
</dbReference>
<protein>
    <submittedName>
        <fullName evidence="4">ABC transporter substrate-binding protein</fullName>
    </submittedName>
</protein>
<dbReference type="PANTHER" id="PTHR30483:SF6">
    <property type="entry name" value="PERIPLASMIC BINDING PROTEIN OF ABC TRANSPORTER FOR NATURAL AMINO ACIDS"/>
    <property type="match status" value="1"/>
</dbReference>
<name>A0A511QZ71_9DEIN</name>
<evidence type="ECO:0000259" key="3">
    <source>
        <dbReference type="Pfam" id="PF13458"/>
    </source>
</evidence>
<dbReference type="InterPro" id="IPR028082">
    <property type="entry name" value="Peripla_BP_I"/>
</dbReference>
<dbReference type="OrthoDB" id="9783240at2"/>
<evidence type="ECO:0000313" key="5">
    <source>
        <dbReference type="Proteomes" id="UP000321197"/>
    </source>
</evidence>
<gene>
    <name evidence="4" type="ORF">MHY01S_08240</name>
</gene>
<dbReference type="Proteomes" id="UP000321197">
    <property type="component" value="Unassembled WGS sequence"/>
</dbReference>
<dbReference type="Gene3D" id="3.40.50.2300">
    <property type="match status" value="2"/>
</dbReference>
<dbReference type="InterPro" id="IPR028081">
    <property type="entry name" value="Leu-bd"/>
</dbReference>
<comment type="similarity">
    <text evidence="1">Belongs to the leucine-binding protein family.</text>
</comment>
<comment type="caution">
    <text evidence="4">The sequence shown here is derived from an EMBL/GenBank/DDBJ whole genome shotgun (WGS) entry which is preliminary data.</text>
</comment>
<evidence type="ECO:0000256" key="2">
    <source>
        <dbReference type="ARBA" id="ARBA00022729"/>
    </source>
</evidence>
<dbReference type="Pfam" id="PF13458">
    <property type="entry name" value="Peripla_BP_6"/>
    <property type="match status" value="1"/>
</dbReference>
<dbReference type="RefSeq" id="WP_119341298.1">
    <property type="nucleotide sequence ID" value="NZ_BJXL01000017.1"/>
</dbReference>
<feature type="domain" description="Leucine-binding protein" evidence="3">
    <location>
        <begin position="25"/>
        <end position="359"/>
    </location>
</feature>
<organism evidence="4 5">
    <name type="scientific">Meiothermus hypogaeus NBRC 106114</name>
    <dbReference type="NCBI Taxonomy" id="1227553"/>
    <lineage>
        <taxon>Bacteria</taxon>
        <taxon>Thermotogati</taxon>
        <taxon>Deinococcota</taxon>
        <taxon>Deinococci</taxon>
        <taxon>Thermales</taxon>
        <taxon>Thermaceae</taxon>
        <taxon>Meiothermus</taxon>
    </lineage>
</organism>
<reference evidence="4 5" key="1">
    <citation type="submission" date="2019-07" db="EMBL/GenBank/DDBJ databases">
        <title>Whole genome shotgun sequence of Meiothermus hypogaeus NBRC 106114.</title>
        <authorList>
            <person name="Hosoyama A."/>
            <person name="Uohara A."/>
            <person name="Ohji S."/>
            <person name="Ichikawa N."/>
        </authorList>
    </citation>
    <scope>NUCLEOTIDE SEQUENCE [LARGE SCALE GENOMIC DNA]</scope>
    <source>
        <strain evidence="4 5">NBRC 106114</strain>
    </source>
</reference>
<dbReference type="PANTHER" id="PTHR30483">
    <property type="entry name" value="LEUCINE-SPECIFIC-BINDING PROTEIN"/>
    <property type="match status" value="1"/>
</dbReference>
<dbReference type="InterPro" id="IPR051010">
    <property type="entry name" value="BCAA_transport"/>
</dbReference>
<evidence type="ECO:0000256" key="1">
    <source>
        <dbReference type="ARBA" id="ARBA00010062"/>
    </source>
</evidence>
<sequence length="389" mass="43219">MKRILWLMVLLGLAGFSLSLAQPRTVKIGFVSTLSGGGAALGIDARDGFNLAVRLLNNQLGGLPVEVIVADDQQNPDVARQAVDRMLKRERVDFMTGIIFSNILLAVGDAIFEEKIHYISLNAGPSEYAGERCNPYFFNVAWQNDNLHEAMGQYVNTRRFENVFILAPNYPAGRDALTGFKRFYKGKIAAEVYNRLNQLDFSAEIAQIRAAKPKAVYTFQPGAMGVNFIKQYAEAGLLREIPLFLPGFSADADVIRAVGRPMVGIYNSSHWALELNNPVNQRFVEEFRKAYNRTPTLYASQGYDAALMLDAAIRAVGGDVSRKDDLRKAFLAGFNSTRGPLKFNPNGYPIQNYYLRQVVQAPNGEIINRLAGNIFSNHSDAYVSQCKLK</sequence>
<keyword evidence="2" id="KW-0732">Signal</keyword>
<accession>A0A511QZ71</accession>